<reference evidence="2" key="1">
    <citation type="journal article" date="2019" name="Int. J. Syst. Evol. Microbiol.">
        <title>The Global Catalogue of Microorganisms (GCM) 10K type strain sequencing project: providing services to taxonomists for standard genome sequencing and annotation.</title>
        <authorList>
            <consortium name="The Broad Institute Genomics Platform"/>
            <consortium name="The Broad Institute Genome Sequencing Center for Infectious Disease"/>
            <person name="Wu L."/>
            <person name="Ma J."/>
        </authorList>
    </citation>
    <scope>NUCLEOTIDE SEQUENCE [LARGE SCALE GENOMIC DNA]</scope>
    <source>
        <strain evidence="2">CECT 7956</strain>
    </source>
</reference>
<evidence type="ECO:0008006" key="3">
    <source>
        <dbReference type="Google" id="ProtNLM"/>
    </source>
</evidence>
<keyword evidence="2" id="KW-1185">Reference proteome</keyword>
<dbReference type="Proteomes" id="UP001595616">
    <property type="component" value="Unassembled WGS sequence"/>
</dbReference>
<accession>A0ABV7YVF1</accession>
<sequence>MIKNALKIFSIVLIASQSYGQITPRLFEFGPKVGVQVTGIANFDTVAVDKKVSFNYQGGIFTRFNYKKFSLQPEFIYQVKGGPLPLLRLNIRISIFLHRYC</sequence>
<dbReference type="RefSeq" id="WP_379837513.1">
    <property type="nucleotide sequence ID" value="NZ_JBHRYQ010000001.1"/>
</dbReference>
<protein>
    <recommendedName>
        <fullName evidence="3">Outer membrane protein beta-barrel domain-containing protein</fullName>
    </recommendedName>
</protein>
<gene>
    <name evidence="1" type="ORF">ACFOOI_09820</name>
</gene>
<evidence type="ECO:0000313" key="2">
    <source>
        <dbReference type="Proteomes" id="UP001595616"/>
    </source>
</evidence>
<dbReference type="EMBL" id="JBHRYQ010000001">
    <property type="protein sequence ID" value="MFC3810950.1"/>
    <property type="molecule type" value="Genomic_DNA"/>
</dbReference>
<organism evidence="1 2">
    <name type="scientific">Lacihabitans lacunae</name>
    <dbReference type="NCBI Taxonomy" id="1028214"/>
    <lineage>
        <taxon>Bacteria</taxon>
        <taxon>Pseudomonadati</taxon>
        <taxon>Bacteroidota</taxon>
        <taxon>Cytophagia</taxon>
        <taxon>Cytophagales</taxon>
        <taxon>Leadbetterellaceae</taxon>
        <taxon>Lacihabitans</taxon>
    </lineage>
</organism>
<comment type="caution">
    <text evidence="1">The sequence shown here is derived from an EMBL/GenBank/DDBJ whole genome shotgun (WGS) entry which is preliminary data.</text>
</comment>
<proteinExistence type="predicted"/>
<name>A0ABV7YVF1_9BACT</name>
<evidence type="ECO:0000313" key="1">
    <source>
        <dbReference type="EMBL" id="MFC3810950.1"/>
    </source>
</evidence>